<dbReference type="PANTHER" id="PTHR38479">
    <property type="entry name" value="LMO0824 PROTEIN"/>
    <property type="match status" value="1"/>
</dbReference>
<keyword evidence="2" id="KW-1185">Reference proteome</keyword>
<dbReference type="RefSeq" id="WP_345312630.1">
    <property type="nucleotide sequence ID" value="NZ_BAABIE010000003.1"/>
</dbReference>
<dbReference type="GO" id="GO:0003677">
    <property type="term" value="F:DNA binding"/>
    <property type="evidence" value="ECO:0007669"/>
    <property type="project" value="UniProtKB-KW"/>
</dbReference>
<organism evidence="1 2">
    <name type="scientific">Gordonia alkaliphila</name>
    <dbReference type="NCBI Taxonomy" id="1053547"/>
    <lineage>
        <taxon>Bacteria</taxon>
        <taxon>Bacillati</taxon>
        <taxon>Actinomycetota</taxon>
        <taxon>Actinomycetes</taxon>
        <taxon>Mycobacteriales</taxon>
        <taxon>Gordoniaceae</taxon>
        <taxon>Gordonia</taxon>
    </lineage>
</organism>
<evidence type="ECO:0000313" key="2">
    <source>
        <dbReference type="Proteomes" id="UP001500822"/>
    </source>
</evidence>
<sequence>MAARVTAEQAARTLLHRQHLLERADEDAIEVIDRCVGLQAQDPQAPFFALWSRIVDFDPDELDELLLDRETVRMPLQRGTVFLMDALDARWIRPAVQAVFDAALARTHLPRLSGVDVDEVVALARAEFAEHAAQDGLSGAALRATLSRRWPQAPAEALAAVVRGRLPLVQTPPRGLWGRSGAPAFRLLDDWIGPGEPAVVDDEARKDLIRMYLRGFGPASAKAIAGWTGLTGLTPLLKAMDADWEVVTYIGPDGGELYDLEGLSLVDGEAAAPVRLIAPFDQVLVANVDRDRLAAPEVYRATVTPNGRSPGFVLVDGRLVGTWQLVEGRVELTELADVQPAQRTEVEREATALADFAAQ</sequence>
<evidence type="ECO:0000313" key="1">
    <source>
        <dbReference type="EMBL" id="GAA4743052.1"/>
    </source>
</evidence>
<comment type="caution">
    <text evidence="1">The sequence shown here is derived from an EMBL/GenBank/DDBJ whole genome shotgun (WGS) entry which is preliminary data.</text>
</comment>
<reference evidence="2" key="1">
    <citation type="journal article" date="2019" name="Int. J. Syst. Evol. Microbiol.">
        <title>The Global Catalogue of Microorganisms (GCM) 10K type strain sequencing project: providing services to taxonomists for standard genome sequencing and annotation.</title>
        <authorList>
            <consortium name="The Broad Institute Genomics Platform"/>
            <consortium name="The Broad Institute Genome Sequencing Center for Infectious Disease"/>
            <person name="Wu L."/>
            <person name="Ma J."/>
        </authorList>
    </citation>
    <scope>NUCLEOTIDE SEQUENCE [LARGE SCALE GENOMIC DNA]</scope>
    <source>
        <strain evidence="2">JCM 18077</strain>
    </source>
</reference>
<accession>A0ABP8YZZ2</accession>
<dbReference type="Pfam" id="PF06224">
    <property type="entry name" value="AlkZ-like"/>
    <property type="match status" value="1"/>
</dbReference>
<dbReference type="PANTHER" id="PTHR38479:SF2">
    <property type="entry name" value="WINGED HELIX DNA-BINDING DOMAIN-CONTAINING PROTEIN"/>
    <property type="match status" value="1"/>
</dbReference>
<dbReference type="InterPro" id="IPR009351">
    <property type="entry name" value="AlkZ-like"/>
</dbReference>
<dbReference type="EMBL" id="BAABIE010000003">
    <property type="protein sequence ID" value="GAA4743052.1"/>
    <property type="molecule type" value="Genomic_DNA"/>
</dbReference>
<gene>
    <name evidence="1" type="ORF">GCM10023217_09630</name>
</gene>
<name>A0ABP8YZZ2_9ACTN</name>
<proteinExistence type="predicted"/>
<keyword evidence="1" id="KW-0238">DNA-binding</keyword>
<protein>
    <submittedName>
        <fullName evidence="1">Winged helix DNA-binding domain-containing protein</fullName>
    </submittedName>
</protein>
<dbReference type="Proteomes" id="UP001500822">
    <property type="component" value="Unassembled WGS sequence"/>
</dbReference>